<evidence type="ECO:0000313" key="3">
    <source>
        <dbReference type="Proteomes" id="UP001589793"/>
    </source>
</evidence>
<name>A0ABV6R773_9MICO</name>
<reference evidence="2 3" key="1">
    <citation type="submission" date="2024-09" db="EMBL/GenBank/DDBJ databases">
        <authorList>
            <person name="Sun Q."/>
            <person name="Mori K."/>
        </authorList>
    </citation>
    <scope>NUCLEOTIDE SEQUENCE [LARGE SCALE GENOMIC DNA]</scope>
    <source>
        <strain evidence="2 3">CICC 10874</strain>
    </source>
</reference>
<protein>
    <submittedName>
        <fullName evidence="2">Uncharacterized protein</fullName>
    </submittedName>
</protein>
<keyword evidence="1" id="KW-1133">Transmembrane helix</keyword>
<keyword evidence="1" id="KW-0472">Membrane</keyword>
<keyword evidence="1" id="KW-0812">Transmembrane</keyword>
<feature type="transmembrane region" description="Helical" evidence="1">
    <location>
        <begin position="60"/>
        <end position="81"/>
    </location>
</feature>
<dbReference type="Proteomes" id="UP001589793">
    <property type="component" value="Unassembled WGS sequence"/>
</dbReference>
<comment type="caution">
    <text evidence="2">The sequence shown here is derived from an EMBL/GenBank/DDBJ whole genome shotgun (WGS) entry which is preliminary data.</text>
</comment>
<evidence type="ECO:0000313" key="2">
    <source>
        <dbReference type="EMBL" id="MFC0672821.1"/>
    </source>
</evidence>
<feature type="transmembrane region" description="Helical" evidence="1">
    <location>
        <begin position="93"/>
        <end position="110"/>
    </location>
</feature>
<evidence type="ECO:0000256" key="1">
    <source>
        <dbReference type="SAM" id="Phobius"/>
    </source>
</evidence>
<organism evidence="2 3">
    <name type="scientific">Brachybacterium hainanense</name>
    <dbReference type="NCBI Taxonomy" id="1541174"/>
    <lineage>
        <taxon>Bacteria</taxon>
        <taxon>Bacillati</taxon>
        <taxon>Actinomycetota</taxon>
        <taxon>Actinomycetes</taxon>
        <taxon>Micrococcales</taxon>
        <taxon>Dermabacteraceae</taxon>
        <taxon>Brachybacterium</taxon>
    </lineage>
</organism>
<accession>A0ABV6R773</accession>
<keyword evidence="3" id="KW-1185">Reference proteome</keyword>
<dbReference type="EMBL" id="JBHLSV010000002">
    <property type="protein sequence ID" value="MFC0672821.1"/>
    <property type="molecule type" value="Genomic_DNA"/>
</dbReference>
<feature type="transmembrane region" description="Helical" evidence="1">
    <location>
        <begin position="30"/>
        <end position="48"/>
    </location>
</feature>
<gene>
    <name evidence="2" type="ORF">ACFFF6_02495</name>
</gene>
<sequence length="111" mass="11396">MAAPRGSSGQVVRDGAPIEAPARHRPAVRAIAWAMPVASLLVMAGALWTSGVGGWWSTTLHVPLAVIYIGSAGLTALGWIAAMAVPCRWAGRVNVTLGLIALVSALLVFLG</sequence>
<dbReference type="RefSeq" id="WP_376977912.1">
    <property type="nucleotide sequence ID" value="NZ_JBHLSV010000002.1"/>
</dbReference>
<proteinExistence type="predicted"/>